<evidence type="ECO:0000313" key="1">
    <source>
        <dbReference type="EMBL" id="AKA44334.1"/>
    </source>
</evidence>
<dbReference type="PATRIC" id="fig|886882.15.peg.5435"/>
<keyword evidence="1" id="KW-0614">Plasmid</keyword>
<geneLocation type="plasmid" evidence="1 2">
    <name>pSC2</name>
</geneLocation>
<dbReference type="AlphaFoldDB" id="A0A0D5ZCM4"/>
<accession>A0A0D5ZCM4</accession>
<sequence>MGNWDSYDGLDYCNCGSSMPYGVGFCSDTCYLASLNEEQRVKVLLSRSLQQAQKDQGREAQKIRIMDRVLSHNSNYRLPGDVVRFYFTNNIGRDFLGLYQKGKRFCFGRVAYFTSSQGVSNCEHYENPLAFESFLYAKGYNCEHKILDDQGNEVSYFDFEQLIFSTLWDDEQNVIAHNIPVYNGHMQHYRYAGGF</sequence>
<name>A0A0D5ZCM4_PAEPS</name>
<dbReference type="RefSeq" id="WP_043886232.1">
    <property type="nucleotide sequence ID" value="NC_014628.2"/>
</dbReference>
<evidence type="ECO:0000313" key="2">
    <source>
        <dbReference type="Proteomes" id="UP000006868"/>
    </source>
</evidence>
<proteinExistence type="predicted"/>
<dbReference type="Proteomes" id="UP000006868">
    <property type="component" value="Plasmid pSC2"/>
</dbReference>
<protein>
    <submittedName>
        <fullName evidence="1">Uncharacterized protein</fullName>
    </submittedName>
</protein>
<dbReference type="KEGG" id="ppm:PPSC2_25870"/>
<organism evidence="1 2">
    <name type="scientific">Paenibacillus polymyxa (strain SC2)</name>
    <name type="common">Bacillus polymyxa</name>
    <dbReference type="NCBI Taxonomy" id="886882"/>
    <lineage>
        <taxon>Bacteria</taxon>
        <taxon>Bacillati</taxon>
        <taxon>Bacillota</taxon>
        <taxon>Bacilli</taxon>
        <taxon>Bacillales</taxon>
        <taxon>Paenibacillaceae</taxon>
        <taxon>Paenibacillus</taxon>
    </lineage>
</organism>
<dbReference type="EMBL" id="CP002214">
    <property type="protein sequence ID" value="AKA44334.1"/>
    <property type="molecule type" value="Genomic_DNA"/>
</dbReference>
<dbReference type="HOGENOM" id="CLU_1395145_0_0_9"/>
<reference evidence="1 2" key="1">
    <citation type="journal article" date="2011" name="J. Bacteriol.">
        <title>Complete genome sequence of Paenibacillus polymyxa SC2, a strain of plant growth-promoting Rhizobacterium with broad-spectrum antimicrobial activity.</title>
        <authorList>
            <person name="Ma M."/>
            <person name="Wang C."/>
            <person name="Ding Y."/>
            <person name="Li L."/>
            <person name="Shen D."/>
            <person name="Jiang X."/>
            <person name="Guan D."/>
            <person name="Cao F."/>
            <person name="Chen H."/>
            <person name="Feng R."/>
            <person name="Wang X."/>
            <person name="Ge Y."/>
            <person name="Yao L."/>
            <person name="Bing X."/>
            <person name="Yang X."/>
            <person name="Li J."/>
            <person name="Du B."/>
        </authorList>
    </citation>
    <scope>NUCLEOTIDE SEQUENCE [LARGE SCALE GENOMIC DNA]</scope>
    <source>
        <strain evidence="1 2">SC2</strain>
        <plasmid evidence="2">pSC2</plasmid>
    </source>
</reference>
<gene>
    <name evidence="1" type="ORF">PPSC2_25870</name>
</gene>